<organism evidence="1 2">
    <name type="scientific">Riccia sorocarpa</name>
    <dbReference type="NCBI Taxonomy" id="122646"/>
    <lineage>
        <taxon>Eukaryota</taxon>
        <taxon>Viridiplantae</taxon>
        <taxon>Streptophyta</taxon>
        <taxon>Embryophyta</taxon>
        <taxon>Marchantiophyta</taxon>
        <taxon>Marchantiopsida</taxon>
        <taxon>Marchantiidae</taxon>
        <taxon>Marchantiales</taxon>
        <taxon>Ricciaceae</taxon>
        <taxon>Riccia</taxon>
    </lineage>
</organism>
<dbReference type="Proteomes" id="UP001633002">
    <property type="component" value="Unassembled WGS sequence"/>
</dbReference>
<proteinExistence type="predicted"/>
<evidence type="ECO:0000313" key="2">
    <source>
        <dbReference type="Proteomes" id="UP001633002"/>
    </source>
</evidence>
<accession>A0ABD3GZ40</accession>
<name>A0ABD3GZ40_9MARC</name>
<sequence length="187" mass="21326">MSSQNVTILVSKSFVRDMPAADFALRFLHSRGTMSFQNVSILVSKSFVRDMLRTKRVIDQLSEILSTGKASRSDRVKGKSVDIAVGILTREQQLLRLIEEPNNLEVELTECIVLPEEPNPDQDWPSSVEQKQEERANMDPVLYARWDEFESYYHLMPASPSWLQWCGIVEASEDLKSPASMPFELFG</sequence>
<keyword evidence="2" id="KW-1185">Reference proteome</keyword>
<protein>
    <submittedName>
        <fullName evidence="1">Uncharacterized protein</fullName>
    </submittedName>
</protein>
<evidence type="ECO:0000313" key="1">
    <source>
        <dbReference type="EMBL" id="KAL3683594.1"/>
    </source>
</evidence>
<dbReference type="AlphaFoldDB" id="A0ABD3GZ40"/>
<dbReference type="EMBL" id="JBJQOH010000006">
    <property type="protein sequence ID" value="KAL3683594.1"/>
    <property type="molecule type" value="Genomic_DNA"/>
</dbReference>
<gene>
    <name evidence="1" type="ORF">R1sor_001616</name>
</gene>
<comment type="caution">
    <text evidence="1">The sequence shown here is derived from an EMBL/GenBank/DDBJ whole genome shotgun (WGS) entry which is preliminary data.</text>
</comment>
<reference evidence="1 2" key="1">
    <citation type="submission" date="2024-09" db="EMBL/GenBank/DDBJ databases">
        <title>Chromosome-scale assembly of Riccia sorocarpa.</title>
        <authorList>
            <person name="Paukszto L."/>
        </authorList>
    </citation>
    <scope>NUCLEOTIDE SEQUENCE [LARGE SCALE GENOMIC DNA]</scope>
    <source>
        <strain evidence="1">LP-2024</strain>
        <tissue evidence="1">Aerial parts of the thallus</tissue>
    </source>
</reference>